<comment type="caution">
    <text evidence="8">The sequence shown here is derived from an EMBL/GenBank/DDBJ whole genome shotgun (WGS) entry which is preliminary data.</text>
</comment>
<dbReference type="InterPro" id="IPR017441">
    <property type="entry name" value="Protein_kinase_ATP_BS"/>
</dbReference>
<evidence type="ECO:0000259" key="7">
    <source>
        <dbReference type="PROSITE" id="PS50011"/>
    </source>
</evidence>
<organism evidence="8 9">
    <name type="scientific">Streptomyces fildesensis</name>
    <dbReference type="NCBI Taxonomy" id="375757"/>
    <lineage>
        <taxon>Bacteria</taxon>
        <taxon>Bacillati</taxon>
        <taxon>Actinomycetota</taxon>
        <taxon>Actinomycetes</taxon>
        <taxon>Kitasatosporales</taxon>
        <taxon>Streptomycetaceae</taxon>
        <taxon>Streptomyces</taxon>
    </lineage>
</organism>
<evidence type="ECO:0000256" key="3">
    <source>
        <dbReference type="ARBA" id="ARBA00022777"/>
    </source>
</evidence>
<reference evidence="8 9" key="1">
    <citation type="submission" date="2024-10" db="EMBL/GenBank/DDBJ databases">
        <title>The Natural Products Discovery Center: Release of the First 8490 Sequenced Strains for Exploring Actinobacteria Biosynthetic Diversity.</title>
        <authorList>
            <person name="Kalkreuter E."/>
            <person name="Kautsar S.A."/>
            <person name="Yang D."/>
            <person name="Bader C.D."/>
            <person name="Teijaro C.N."/>
            <person name="Fluegel L."/>
            <person name="Davis C.M."/>
            <person name="Simpson J.R."/>
            <person name="Lauterbach L."/>
            <person name="Steele A.D."/>
            <person name="Gui C."/>
            <person name="Meng S."/>
            <person name="Li G."/>
            <person name="Viehrig K."/>
            <person name="Ye F."/>
            <person name="Su P."/>
            <person name="Kiefer A.F."/>
            <person name="Nichols A."/>
            <person name="Cepeda A.J."/>
            <person name="Yan W."/>
            <person name="Fan B."/>
            <person name="Jiang Y."/>
            <person name="Adhikari A."/>
            <person name="Zheng C.-J."/>
            <person name="Schuster L."/>
            <person name="Cowan T.M."/>
            <person name="Smanski M.J."/>
            <person name="Chevrette M.G."/>
            <person name="De Carvalho L.P.S."/>
            <person name="Shen B."/>
        </authorList>
    </citation>
    <scope>NUCLEOTIDE SEQUENCE [LARGE SCALE GENOMIC DNA]</scope>
    <source>
        <strain evidence="8 9">NPDC053399</strain>
    </source>
</reference>
<proteinExistence type="predicted"/>
<keyword evidence="2 5" id="KW-0547">Nucleotide-binding</keyword>
<dbReference type="SMART" id="SM00220">
    <property type="entry name" value="S_TKc"/>
    <property type="match status" value="1"/>
</dbReference>
<protein>
    <submittedName>
        <fullName evidence="8">Protein kinase</fullName>
    </submittedName>
</protein>
<feature type="region of interest" description="Disordered" evidence="6">
    <location>
        <begin position="364"/>
        <end position="395"/>
    </location>
</feature>
<sequence length="620" mass="63903">MYVLEPGDPRRIGDFTLIGRLGAGGMGQVFLGRSAGGRAVAVKVVKASLAEVPEFRARFRQEVAALHRVGGEGTAPVLGADTEAAAPWVATEYVPGPSLDQVVGSGYGPLPEATLHALAGRLSRALSAVHGAGLVHRDLKPSNILLTVDGPRIIDFGIARALDTAAGSVRTSTGVVLGSPGFMSPEQVRGQPVTPAADVFSLGSVLVYAATGRLAFGSADLGPHALMFRAAEEEPDLTGVPQSLTGLVTACLDKDPRQRPTAEQLAVHSPEADGDGPWLPAELLAELGRLAARILTAETPPQVSPAETPPQVLATDTPPVVLAAQTPPQVPTAPARSKRRWRAVLAAVVALAAVATGTALILRDGDEQDPGAGGAPSASAPASTSASPSTGPGVPADFVGAWEGVVEGNSDLPKRVLRLEISPGRPGDKVAAYIDTDRVRQCTGRGKLVSTDADTLVVGAGQVTAGVPQGRCKPLSQQTLKVRSRDVLVWTSGGRTADFYRSAGGGAAVPDQYVGVWVPANAVYREKALMSITQGPVGGRLVRLSEDAGMDDGTEQLCDSTFAVGAVSPVLALSPPTYTATSGKGCREPSAIFLTVGRDGHMLLYSMDADAEPSEFVRKS</sequence>
<evidence type="ECO:0000313" key="9">
    <source>
        <dbReference type="Proteomes" id="UP001614394"/>
    </source>
</evidence>
<dbReference type="PROSITE" id="PS00107">
    <property type="entry name" value="PROTEIN_KINASE_ATP"/>
    <property type="match status" value="1"/>
</dbReference>
<keyword evidence="1" id="KW-0808">Transferase</keyword>
<dbReference type="InterPro" id="IPR008271">
    <property type="entry name" value="Ser/Thr_kinase_AS"/>
</dbReference>
<evidence type="ECO:0000313" key="8">
    <source>
        <dbReference type="EMBL" id="MFI9103125.1"/>
    </source>
</evidence>
<dbReference type="SUPFAM" id="SSF56112">
    <property type="entry name" value="Protein kinase-like (PK-like)"/>
    <property type="match status" value="1"/>
</dbReference>
<keyword evidence="9" id="KW-1185">Reference proteome</keyword>
<evidence type="ECO:0000256" key="1">
    <source>
        <dbReference type="ARBA" id="ARBA00022679"/>
    </source>
</evidence>
<accession>A0ABW8CCL8</accession>
<gene>
    <name evidence="8" type="ORF">ACIGXA_21635</name>
</gene>
<dbReference type="Pfam" id="PF00069">
    <property type="entry name" value="Pkinase"/>
    <property type="match status" value="1"/>
</dbReference>
<dbReference type="Proteomes" id="UP001614394">
    <property type="component" value="Unassembled WGS sequence"/>
</dbReference>
<dbReference type="PANTHER" id="PTHR43289:SF34">
    <property type="entry name" value="SERINE_THREONINE-PROTEIN KINASE YBDM-RELATED"/>
    <property type="match status" value="1"/>
</dbReference>
<feature type="binding site" evidence="5">
    <location>
        <position position="43"/>
    </location>
    <ligand>
        <name>ATP</name>
        <dbReference type="ChEBI" id="CHEBI:30616"/>
    </ligand>
</feature>
<dbReference type="GO" id="GO:0016301">
    <property type="term" value="F:kinase activity"/>
    <property type="evidence" value="ECO:0007669"/>
    <property type="project" value="UniProtKB-KW"/>
</dbReference>
<dbReference type="Gene3D" id="3.30.200.20">
    <property type="entry name" value="Phosphorylase Kinase, domain 1"/>
    <property type="match status" value="1"/>
</dbReference>
<feature type="domain" description="Protein kinase" evidence="7">
    <location>
        <begin position="15"/>
        <end position="279"/>
    </location>
</feature>
<dbReference type="EMBL" id="JBITYG010000006">
    <property type="protein sequence ID" value="MFI9103125.1"/>
    <property type="molecule type" value="Genomic_DNA"/>
</dbReference>
<dbReference type="RefSeq" id="WP_399651682.1">
    <property type="nucleotide sequence ID" value="NZ_JBITYG010000006.1"/>
</dbReference>
<feature type="compositionally biased region" description="Low complexity" evidence="6">
    <location>
        <begin position="375"/>
        <end position="393"/>
    </location>
</feature>
<dbReference type="PANTHER" id="PTHR43289">
    <property type="entry name" value="MITOGEN-ACTIVATED PROTEIN KINASE KINASE KINASE 20-RELATED"/>
    <property type="match status" value="1"/>
</dbReference>
<evidence type="ECO:0000256" key="6">
    <source>
        <dbReference type="SAM" id="MobiDB-lite"/>
    </source>
</evidence>
<dbReference type="PROSITE" id="PS50011">
    <property type="entry name" value="PROTEIN_KINASE_DOM"/>
    <property type="match status" value="1"/>
</dbReference>
<evidence type="ECO:0000256" key="5">
    <source>
        <dbReference type="PROSITE-ProRule" id="PRU10141"/>
    </source>
</evidence>
<dbReference type="PROSITE" id="PS00108">
    <property type="entry name" value="PROTEIN_KINASE_ST"/>
    <property type="match status" value="1"/>
</dbReference>
<evidence type="ECO:0000256" key="2">
    <source>
        <dbReference type="ARBA" id="ARBA00022741"/>
    </source>
</evidence>
<dbReference type="CDD" id="cd14014">
    <property type="entry name" value="STKc_PknB_like"/>
    <property type="match status" value="1"/>
</dbReference>
<dbReference type="InterPro" id="IPR011009">
    <property type="entry name" value="Kinase-like_dom_sf"/>
</dbReference>
<evidence type="ECO:0000256" key="4">
    <source>
        <dbReference type="ARBA" id="ARBA00022840"/>
    </source>
</evidence>
<keyword evidence="4 5" id="KW-0067">ATP-binding</keyword>
<name>A0ABW8CCL8_9ACTN</name>
<dbReference type="Gene3D" id="1.10.510.10">
    <property type="entry name" value="Transferase(Phosphotransferase) domain 1"/>
    <property type="match status" value="1"/>
</dbReference>
<dbReference type="InterPro" id="IPR000719">
    <property type="entry name" value="Prot_kinase_dom"/>
</dbReference>
<keyword evidence="3 8" id="KW-0418">Kinase</keyword>